<dbReference type="SUPFAM" id="SSF53335">
    <property type="entry name" value="S-adenosyl-L-methionine-dependent methyltransferases"/>
    <property type="match status" value="1"/>
</dbReference>
<name>A0A644SY31_9ZZZZ</name>
<dbReference type="GO" id="GO:0032259">
    <property type="term" value="P:methylation"/>
    <property type="evidence" value="ECO:0007669"/>
    <property type="project" value="UniProtKB-KW"/>
</dbReference>
<dbReference type="PANTHER" id="PTHR33841:SF5">
    <property type="entry name" value="DNA METHYLASE (MODIFICATION METHYLASE) (METHYLTRANSFERASE)-RELATED"/>
    <property type="match status" value="1"/>
</dbReference>
<dbReference type="GO" id="GO:0003677">
    <property type="term" value="F:DNA binding"/>
    <property type="evidence" value="ECO:0007669"/>
    <property type="project" value="InterPro"/>
</dbReference>
<protein>
    <recommendedName>
        <fullName evidence="4">DNA methylase adenine-specific domain-containing protein</fullName>
    </recommendedName>
</protein>
<evidence type="ECO:0000256" key="1">
    <source>
        <dbReference type="ARBA" id="ARBA00022603"/>
    </source>
</evidence>
<dbReference type="Pfam" id="PF02384">
    <property type="entry name" value="N6_Mtase"/>
    <property type="match status" value="1"/>
</dbReference>
<accession>A0A644SY31</accession>
<dbReference type="InterPro" id="IPR050953">
    <property type="entry name" value="N4_N6_ade-DNA_methylase"/>
</dbReference>
<feature type="domain" description="DNA methylase adenine-specific" evidence="4">
    <location>
        <begin position="332"/>
        <end position="584"/>
    </location>
</feature>
<reference evidence="5" key="1">
    <citation type="submission" date="2019-08" db="EMBL/GenBank/DDBJ databases">
        <authorList>
            <person name="Kucharzyk K."/>
            <person name="Murdoch R.W."/>
            <person name="Higgins S."/>
            <person name="Loffler F."/>
        </authorList>
    </citation>
    <scope>NUCLEOTIDE SEQUENCE</scope>
</reference>
<evidence type="ECO:0000259" key="4">
    <source>
        <dbReference type="Pfam" id="PF02384"/>
    </source>
</evidence>
<dbReference type="AlphaFoldDB" id="A0A644SY31"/>
<keyword evidence="1" id="KW-0489">Methyltransferase</keyword>
<dbReference type="GO" id="GO:0008170">
    <property type="term" value="F:N-methyltransferase activity"/>
    <property type="evidence" value="ECO:0007669"/>
    <property type="project" value="InterPro"/>
</dbReference>
<dbReference type="InterPro" id="IPR003356">
    <property type="entry name" value="DNA_methylase_A-5"/>
</dbReference>
<comment type="caution">
    <text evidence="5">The sequence shown here is derived from an EMBL/GenBank/DDBJ whole genome shotgun (WGS) entry which is preliminary data.</text>
</comment>
<dbReference type="InterPro" id="IPR029063">
    <property type="entry name" value="SAM-dependent_MTases_sf"/>
</dbReference>
<dbReference type="Gene3D" id="3.40.50.150">
    <property type="entry name" value="Vaccinia Virus protein VP39"/>
    <property type="match status" value="1"/>
</dbReference>
<sequence length="919" mass="104666">MKNTGLNYNERSWAIDLISYLNSLVAVDDSIKRFGGEYSLISSGQALFPDVLLFGDSGTGNILQGWELKMPDTSIDDVEFIENATEKAKRLGLNSFLLWNAVAVKLYIFSDNKYSPDQNFNIPLSHYIARRDVHDRPDIWQKTARIILRLLNVYFKTGKLQTVTPQVLFSDKGIIPIVLSCQADVKKYLEDLSRNNIRIDASIKAWWRCVHNEYPGYDTPEAPLAYVIILKWFNRFVFSNILYAYGKISNKKPLLNENSTINDAIQLFNKISSQNDYWNIIGPSEFDDLLPKKAWERLVSIFNLLQEYDFSKIDKSILTEIIQATVLLSIKRAAGLFSTPPKVAELLVKLSLWDKDAPSIDPFCGTGTIVKKILETKSDYNIDGKSVIKNTWACDKFGFPVQVANLAVATPEVIAEAMQIFTHDAFDLFTGENIDFINPKNGEKESKELPKFGSIISNLPFVSFEDISILNPKVLSKIDEFYIKNNISDGEELDGRSDLYCYIPFLLLPLIKEEGIFGIIISNSWLSTKAGEKFRRLLKKFYKIECILTSSRGRWFSNTDVVTNMIILKKKKIDYIKDEYITIFASIKTDINKTNDIDDIVIDIYSKNTNSSLVEIQTYTDDQLEKIEKLKLGFNACFGNCEWLVNNIDKFTSISKYASIARGERRGWDKLFYPGKSEAEKIEKEYIKPVYKTTKGSVYYNVVADSPAFCCEKSIDELKTLGHQGALQWIKKFENGTNTDGKPLVAVLSKPNLIWYEMSSSTLATFALSINPDKKIGFYRFKTPSFVNQRVISISPKEDIDIELMHAILNSIIVTSQIESLGFGRGLGVLDINATIIKNGLYIPKLESINSIDRNRIVKAFSEICKYEIMDTIDTIADKKWESFNLLVLESIQLPSKVLESIYSHFKRVYSIRKAVENE</sequence>
<keyword evidence="2" id="KW-0808">Transferase</keyword>
<keyword evidence="3" id="KW-0949">S-adenosyl-L-methionine</keyword>
<evidence type="ECO:0000313" key="5">
    <source>
        <dbReference type="EMBL" id="MPL59586.1"/>
    </source>
</evidence>
<gene>
    <name evidence="5" type="ORF">SDC9_05140</name>
</gene>
<dbReference type="EMBL" id="VSSQ01000010">
    <property type="protein sequence ID" value="MPL59586.1"/>
    <property type="molecule type" value="Genomic_DNA"/>
</dbReference>
<organism evidence="5">
    <name type="scientific">bioreactor metagenome</name>
    <dbReference type="NCBI Taxonomy" id="1076179"/>
    <lineage>
        <taxon>unclassified sequences</taxon>
        <taxon>metagenomes</taxon>
        <taxon>ecological metagenomes</taxon>
    </lineage>
</organism>
<evidence type="ECO:0000256" key="2">
    <source>
        <dbReference type="ARBA" id="ARBA00022679"/>
    </source>
</evidence>
<dbReference type="PRINTS" id="PR00507">
    <property type="entry name" value="N12N6MTFRASE"/>
</dbReference>
<proteinExistence type="predicted"/>
<dbReference type="PANTHER" id="PTHR33841">
    <property type="entry name" value="DNA METHYLTRANSFERASE YEEA-RELATED"/>
    <property type="match status" value="1"/>
</dbReference>
<evidence type="ECO:0000256" key="3">
    <source>
        <dbReference type="ARBA" id="ARBA00022691"/>
    </source>
</evidence>